<dbReference type="GO" id="GO:0042254">
    <property type="term" value="P:ribosome biogenesis"/>
    <property type="evidence" value="ECO:0007669"/>
    <property type="project" value="UniProtKB-UniRule"/>
</dbReference>
<dbReference type="SUPFAM" id="SSF82051">
    <property type="entry name" value="Obg GTP-binding protein N-terminal domain"/>
    <property type="match status" value="1"/>
</dbReference>
<dbReference type="NCBIfam" id="TIGR02729">
    <property type="entry name" value="Obg_CgtA"/>
    <property type="match status" value="1"/>
</dbReference>
<evidence type="ECO:0000256" key="2">
    <source>
        <dbReference type="ARBA" id="ARBA00022490"/>
    </source>
</evidence>
<dbReference type="Gene3D" id="3.40.50.300">
    <property type="entry name" value="P-loop containing nucleotide triphosphate hydrolases"/>
    <property type="match status" value="1"/>
</dbReference>
<dbReference type="SUPFAM" id="SSF52540">
    <property type="entry name" value="P-loop containing nucleoside triphosphate hydrolases"/>
    <property type="match status" value="1"/>
</dbReference>
<comment type="caution">
    <text evidence="9">The sequence shown here is derived from an EMBL/GenBank/DDBJ whole genome shotgun (WGS) entry which is preliminary data.</text>
</comment>
<dbReference type="PROSITE" id="PS00905">
    <property type="entry name" value="GTP1_OBG"/>
    <property type="match status" value="1"/>
</dbReference>
<dbReference type="PIRSF" id="PIRSF002401">
    <property type="entry name" value="GTP_bd_Obg/CgtA"/>
    <property type="match status" value="1"/>
</dbReference>
<dbReference type="PROSITE" id="PS51710">
    <property type="entry name" value="G_OBG"/>
    <property type="match status" value="1"/>
</dbReference>
<gene>
    <name evidence="9" type="ORF">A3C25_00370</name>
</gene>
<dbReference type="CDD" id="cd01898">
    <property type="entry name" value="Obg"/>
    <property type="match status" value="1"/>
</dbReference>
<evidence type="ECO:0000256" key="1">
    <source>
        <dbReference type="ARBA" id="ARBA00007699"/>
    </source>
</evidence>
<keyword evidence="2" id="KW-0963">Cytoplasm</keyword>
<dbReference type="PROSITE" id="PS51883">
    <property type="entry name" value="OBG"/>
    <property type="match status" value="1"/>
</dbReference>
<evidence type="ECO:0000313" key="10">
    <source>
        <dbReference type="Proteomes" id="UP000177913"/>
    </source>
</evidence>
<feature type="domain" description="Obg" evidence="8">
    <location>
        <begin position="1"/>
        <end position="154"/>
    </location>
</feature>
<dbReference type="AlphaFoldDB" id="A0A1F7H2I5"/>
<dbReference type="PANTHER" id="PTHR11702:SF31">
    <property type="entry name" value="MITOCHONDRIAL RIBOSOME-ASSOCIATED GTPASE 2"/>
    <property type="match status" value="1"/>
</dbReference>
<accession>A0A1F7H2I5</accession>
<dbReference type="InterPro" id="IPR036726">
    <property type="entry name" value="GTP1_OBG_dom_sf"/>
</dbReference>
<organism evidence="9 10">
    <name type="scientific">Candidatus Roizmanbacteria bacterium RIFCSPHIGHO2_02_FULL_38_11</name>
    <dbReference type="NCBI Taxonomy" id="1802039"/>
    <lineage>
        <taxon>Bacteria</taxon>
        <taxon>Candidatus Roizmaniibacteriota</taxon>
    </lineage>
</organism>
<dbReference type="PANTHER" id="PTHR11702">
    <property type="entry name" value="DEVELOPMENTALLY REGULATED GTP-BINDING PROTEIN-RELATED"/>
    <property type="match status" value="1"/>
</dbReference>
<dbReference type="EMBL" id="MFZO01000009">
    <property type="protein sequence ID" value="OGK25441.1"/>
    <property type="molecule type" value="Genomic_DNA"/>
</dbReference>
<keyword evidence="5" id="KW-0460">Magnesium</keyword>
<dbReference type="GO" id="GO:0005525">
    <property type="term" value="F:GTP binding"/>
    <property type="evidence" value="ECO:0007669"/>
    <property type="project" value="UniProtKB-KW"/>
</dbReference>
<evidence type="ECO:0000256" key="4">
    <source>
        <dbReference type="ARBA" id="ARBA00022801"/>
    </source>
</evidence>
<dbReference type="FunFam" id="2.70.210.12:FF:000001">
    <property type="entry name" value="GTPase Obg"/>
    <property type="match status" value="1"/>
</dbReference>
<dbReference type="Gene3D" id="2.70.210.12">
    <property type="entry name" value="GTP1/OBG domain"/>
    <property type="match status" value="1"/>
</dbReference>
<keyword evidence="6" id="KW-0342">GTP-binding</keyword>
<dbReference type="GO" id="GO:0003924">
    <property type="term" value="F:GTPase activity"/>
    <property type="evidence" value="ECO:0007669"/>
    <property type="project" value="InterPro"/>
</dbReference>
<dbReference type="Pfam" id="PF01018">
    <property type="entry name" value="GTP1_OBG"/>
    <property type="match status" value="1"/>
</dbReference>
<keyword evidence="4" id="KW-0378">Hydrolase</keyword>
<evidence type="ECO:0000256" key="5">
    <source>
        <dbReference type="ARBA" id="ARBA00022842"/>
    </source>
</evidence>
<dbReference type="InterPro" id="IPR014100">
    <property type="entry name" value="GTP-bd_Obg/CgtA"/>
</dbReference>
<dbReference type="InterPro" id="IPR031167">
    <property type="entry name" value="G_OBG"/>
</dbReference>
<evidence type="ECO:0000256" key="6">
    <source>
        <dbReference type="ARBA" id="ARBA00023134"/>
    </source>
</evidence>
<evidence type="ECO:0000259" key="7">
    <source>
        <dbReference type="PROSITE" id="PS51710"/>
    </source>
</evidence>
<dbReference type="NCBIfam" id="NF008956">
    <property type="entry name" value="PRK12299.1"/>
    <property type="match status" value="1"/>
</dbReference>
<name>A0A1F7H2I5_9BACT</name>
<dbReference type="Proteomes" id="UP000177913">
    <property type="component" value="Unassembled WGS sequence"/>
</dbReference>
<dbReference type="PRINTS" id="PR00326">
    <property type="entry name" value="GTP1OBG"/>
</dbReference>
<evidence type="ECO:0008006" key="11">
    <source>
        <dbReference type="Google" id="ProtNLM"/>
    </source>
</evidence>
<dbReference type="InterPro" id="IPR045086">
    <property type="entry name" value="OBG_GTPase"/>
</dbReference>
<dbReference type="InterPro" id="IPR006169">
    <property type="entry name" value="GTP1_OBG_dom"/>
</dbReference>
<evidence type="ECO:0000313" key="9">
    <source>
        <dbReference type="EMBL" id="OGK25441.1"/>
    </source>
</evidence>
<evidence type="ECO:0000256" key="3">
    <source>
        <dbReference type="ARBA" id="ARBA00022741"/>
    </source>
</evidence>
<dbReference type="InterPro" id="IPR006074">
    <property type="entry name" value="GTP1-OBG_CS"/>
</dbReference>
<evidence type="ECO:0000259" key="8">
    <source>
        <dbReference type="PROSITE" id="PS51883"/>
    </source>
</evidence>
<dbReference type="InterPro" id="IPR006073">
    <property type="entry name" value="GTP-bd"/>
</dbReference>
<dbReference type="InterPro" id="IPR027417">
    <property type="entry name" value="P-loop_NTPase"/>
</dbReference>
<protein>
    <recommendedName>
        <fullName evidence="11">Obg family GTPase CgtA</fullName>
    </recommendedName>
</protein>
<comment type="similarity">
    <text evidence="1">Belongs to the TRAFAC class OBG-HflX-like GTPase superfamily. OBG GTPase family.</text>
</comment>
<reference evidence="9 10" key="1">
    <citation type="journal article" date="2016" name="Nat. Commun.">
        <title>Thousands of microbial genomes shed light on interconnected biogeochemical processes in an aquifer system.</title>
        <authorList>
            <person name="Anantharaman K."/>
            <person name="Brown C.T."/>
            <person name="Hug L.A."/>
            <person name="Sharon I."/>
            <person name="Castelle C.J."/>
            <person name="Probst A.J."/>
            <person name="Thomas B.C."/>
            <person name="Singh A."/>
            <person name="Wilkins M.J."/>
            <person name="Karaoz U."/>
            <person name="Brodie E.L."/>
            <person name="Williams K.H."/>
            <person name="Hubbard S.S."/>
            <person name="Banfield J.F."/>
        </authorList>
    </citation>
    <scope>NUCLEOTIDE SEQUENCE [LARGE SCALE GENOMIC DNA]</scope>
</reference>
<feature type="domain" description="OBG-type G" evidence="7">
    <location>
        <begin position="155"/>
        <end position="312"/>
    </location>
</feature>
<keyword evidence="3" id="KW-0547">Nucleotide-binding</keyword>
<proteinExistence type="inferred from homology"/>
<dbReference type="GO" id="GO:0000287">
    <property type="term" value="F:magnesium ion binding"/>
    <property type="evidence" value="ECO:0007669"/>
    <property type="project" value="InterPro"/>
</dbReference>
<dbReference type="Pfam" id="PF01926">
    <property type="entry name" value="MMR_HSR1"/>
    <property type="match status" value="1"/>
</dbReference>
<sequence>MMFIDEAGISVQGGDGGPGKVAFFINKRGPCGGNGGKGGNVYFITTSNSTDLKKYTEITSFKAENGQMGGSNNRVGRKGNNLYLSVPTNTTVIDTEINKEVVLTEYVSSVLICRGGDGGLGNSSFKTSTYQTPRKATPGQKGEEKKITLILKLIANYGLIGLPNAGKSSLLNELTNAHAKIANYPFTTLEPNLGVIDGKVLADIPGLIEGASTGKGLGIKFLKHIEKVSLLLHCISVESENIEKDYKTVVEEISRYNKNILSKKTIILLTKTDLISQEAVKGKIKILKKLNTTTLPISIHDWDSLEQLKKLL</sequence>